<sequence>MWNRPVIAVDDIRIGSNPVLSTDGDRLPDDSHIYQPASLGVVLDGHPADAAMPVPSVVAVGTEGGLQTGS</sequence>
<dbReference type="AlphaFoldDB" id="A0A1H3ATN5"/>
<proteinExistence type="predicted"/>
<organism evidence="1 2">
    <name type="scientific">Haloarcula vallismortis</name>
    <name type="common">Halobacterium vallismortis</name>
    <dbReference type="NCBI Taxonomy" id="28442"/>
    <lineage>
        <taxon>Archaea</taxon>
        <taxon>Methanobacteriati</taxon>
        <taxon>Methanobacteriota</taxon>
        <taxon>Stenosarchaea group</taxon>
        <taxon>Halobacteria</taxon>
        <taxon>Halobacteriales</taxon>
        <taxon>Haloarculaceae</taxon>
        <taxon>Haloarcula</taxon>
    </lineage>
</organism>
<evidence type="ECO:0000313" key="2">
    <source>
        <dbReference type="Proteomes" id="UP000182573"/>
    </source>
</evidence>
<gene>
    <name evidence="1" type="ORF">SAMN05443574_1311</name>
</gene>
<reference evidence="1 2" key="1">
    <citation type="submission" date="2016-10" db="EMBL/GenBank/DDBJ databases">
        <authorList>
            <person name="de Groot N.N."/>
        </authorList>
    </citation>
    <scope>NUCLEOTIDE SEQUENCE [LARGE SCALE GENOMIC DNA]</scope>
    <source>
        <strain evidence="1 2">DSM 3756</strain>
    </source>
</reference>
<dbReference type="EMBL" id="FNOF01000031">
    <property type="protein sequence ID" value="SDX33037.1"/>
    <property type="molecule type" value="Genomic_DNA"/>
</dbReference>
<protein>
    <submittedName>
        <fullName evidence="1">Uncharacterized protein</fullName>
    </submittedName>
</protein>
<name>A0A1H3ATN5_HALVA</name>
<accession>A0A1H3ATN5</accession>
<evidence type="ECO:0000313" key="1">
    <source>
        <dbReference type="EMBL" id="SDX33037.1"/>
    </source>
</evidence>
<dbReference type="Proteomes" id="UP000182573">
    <property type="component" value="Unassembled WGS sequence"/>
</dbReference>